<dbReference type="Proteomes" id="UP001055072">
    <property type="component" value="Unassembled WGS sequence"/>
</dbReference>
<protein>
    <submittedName>
        <fullName evidence="1">Uncharacterized protein</fullName>
    </submittedName>
</protein>
<organism evidence="1 2">
    <name type="scientific">Irpex rosettiformis</name>
    <dbReference type="NCBI Taxonomy" id="378272"/>
    <lineage>
        <taxon>Eukaryota</taxon>
        <taxon>Fungi</taxon>
        <taxon>Dikarya</taxon>
        <taxon>Basidiomycota</taxon>
        <taxon>Agaricomycotina</taxon>
        <taxon>Agaricomycetes</taxon>
        <taxon>Polyporales</taxon>
        <taxon>Irpicaceae</taxon>
        <taxon>Irpex</taxon>
    </lineage>
</organism>
<evidence type="ECO:0000313" key="2">
    <source>
        <dbReference type="Proteomes" id="UP001055072"/>
    </source>
</evidence>
<proteinExistence type="predicted"/>
<dbReference type="EMBL" id="MU274906">
    <property type="protein sequence ID" value="KAI0091202.1"/>
    <property type="molecule type" value="Genomic_DNA"/>
</dbReference>
<sequence>MSDQTYQATIEGTISWDLIFNYDNSTNSGTIREKLTITTTKVLEYTTFKQSFNETIRKELEESHTGRVGASYEGVTAKLLEASTDISTEIADTLRETTSTMFKSNYSKTTTYERDVTVGPYSKLSLYQQRFSAPGLNVLGSAVSTNPPPSQTVTIQYVVRPIRFVSGIQVHYGDSPSWAPANRVLEYSSQNDDINADYGGEYVWLVPTYTYNASEAATRFDLFIQGNAHPGWDDLAKGAGGSFRYLQPVPDANNYSKITDLKLYRSDSGIAALPVPYTGHTNDINANRKKTFLYLIWSTATAY</sequence>
<comment type="caution">
    <text evidence="1">The sequence shown here is derived from an EMBL/GenBank/DDBJ whole genome shotgun (WGS) entry which is preliminary data.</text>
</comment>
<keyword evidence="2" id="KW-1185">Reference proteome</keyword>
<gene>
    <name evidence="1" type="ORF">BDY19DRAFT_689153</name>
</gene>
<reference evidence="1" key="1">
    <citation type="journal article" date="2021" name="Environ. Microbiol.">
        <title>Gene family expansions and transcriptome signatures uncover fungal adaptations to wood decay.</title>
        <authorList>
            <person name="Hage H."/>
            <person name="Miyauchi S."/>
            <person name="Viragh M."/>
            <person name="Drula E."/>
            <person name="Min B."/>
            <person name="Chaduli D."/>
            <person name="Navarro D."/>
            <person name="Favel A."/>
            <person name="Norest M."/>
            <person name="Lesage-Meessen L."/>
            <person name="Balint B."/>
            <person name="Merenyi Z."/>
            <person name="de Eugenio L."/>
            <person name="Morin E."/>
            <person name="Martinez A.T."/>
            <person name="Baldrian P."/>
            <person name="Stursova M."/>
            <person name="Martinez M.J."/>
            <person name="Novotny C."/>
            <person name="Magnuson J.K."/>
            <person name="Spatafora J.W."/>
            <person name="Maurice S."/>
            <person name="Pangilinan J."/>
            <person name="Andreopoulos W."/>
            <person name="LaButti K."/>
            <person name="Hundley H."/>
            <person name="Na H."/>
            <person name="Kuo A."/>
            <person name="Barry K."/>
            <person name="Lipzen A."/>
            <person name="Henrissat B."/>
            <person name="Riley R."/>
            <person name="Ahrendt S."/>
            <person name="Nagy L.G."/>
            <person name="Grigoriev I.V."/>
            <person name="Martin F."/>
            <person name="Rosso M.N."/>
        </authorList>
    </citation>
    <scope>NUCLEOTIDE SEQUENCE</scope>
    <source>
        <strain evidence="1">CBS 384.51</strain>
    </source>
</reference>
<evidence type="ECO:0000313" key="1">
    <source>
        <dbReference type="EMBL" id="KAI0091202.1"/>
    </source>
</evidence>
<name>A0ACB8UA24_9APHY</name>
<accession>A0ACB8UA24</accession>